<comment type="similarity">
    <text evidence="1">Belongs to the small GTPase superfamily. Rab family.</text>
</comment>
<evidence type="ECO:0000313" key="6">
    <source>
        <dbReference type="Proteomes" id="UP001146793"/>
    </source>
</evidence>
<proteinExistence type="inferred from homology"/>
<dbReference type="NCBIfam" id="TIGR00231">
    <property type="entry name" value="small_GTP"/>
    <property type="match status" value="1"/>
</dbReference>
<evidence type="ECO:0000256" key="3">
    <source>
        <dbReference type="ARBA" id="ARBA00023134"/>
    </source>
</evidence>
<dbReference type="InterPro" id="IPR050305">
    <property type="entry name" value="Small_GTPase_Rab"/>
</dbReference>
<dbReference type="Pfam" id="PF00071">
    <property type="entry name" value="Ras"/>
    <property type="match status" value="1"/>
</dbReference>
<dbReference type="GO" id="GO:0003924">
    <property type="term" value="F:GTPase activity"/>
    <property type="evidence" value="ECO:0007669"/>
    <property type="project" value="InterPro"/>
</dbReference>
<dbReference type="Proteomes" id="UP001146793">
    <property type="component" value="Unassembled WGS sequence"/>
</dbReference>
<evidence type="ECO:0000256" key="2">
    <source>
        <dbReference type="ARBA" id="ARBA00022741"/>
    </source>
</evidence>
<dbReference type="Gene3D" id="3.40.50.300">
    <property type="entry name" value="P-loop containing nucleotide triphosphate hydrolases"/>
    <property type="match status" value="1"/>
</dbReference>
<dbReference type="FunFam" id="3.40.50.300:FF:001129">
    <property type="entry name" value="ras-related protein Rab-44 isoform X2"/>
    <property type="match status" value="1"/>
</dbReference>
<evidence type="ECO:0000256" key="4">
    <source>
        <dbReference type="ARBA" id="ARBA00023288"/>
    </source>
</evidence>
<name>A0AAV7ZFI4_9EUKA</name>
<sequence length="213" mass="24578">MNKKSKKNKAKLIKILIIGDSMVGKSNIFSRYMLDTFRFGSTATIGVEYENKFIEIDGKKYNVQLWDSAGQEKFRSIGETCYRGALGIVLVYNICNRTTFENIRNWLVTIEEHAKENTCLMLLANKIDLEEDRRVTKKMGQEIANEYGMPFYETSALKNINLEQAFTKLVRNIQRDILDLEKDNDIISLKEKKLPKTGQIIKEERKETQGGCC</sequence>
<dbReference type="SMART" id="SM00175">
    <property type="entry name" value="RAB"/>
    <property type="match status" value="1"/>
</dbReference>
<evidence type="ECO:0000256" key="1">
    <source>
        <dbReference type="ARBA" id="ARBA00006270"/>
    </source>
</evidence>
<dbReference type="PRINTS" id="PR00449">
    <property type="entry name" value="RASTRNSFRMNG"/>
</dbReference>
<dbReference type="PROSITE" id="PS51419">
    <property type="entry name" value="RAB"/>
    <property type="match status" value="1"/>
</dbReference>
<evidence type="ECO:0000313" key="5">
    <source>
        <dbReference type="EMBL" id="KAJ3440787.1"/>
    </source>
</evidence>
<dbReference type="EMBL" id="JANTQA010000030">
    <property type="protein sequence ID" value="KAJ3440787.1"/>
    <property type="molecule type" value="Genomic_DNA"/>
</dbReference>
<dbReference type="SMART" id="SM00173">
    <property type="entry name" value="RAS"/>
    <property type="match status" value="1"/>
</dbReference>
<comment type="caution">
    <text evidence="5">The sequence shown here is derived from an EMBL/GenBank/DDBJ whole genome shotgun (WGS) entry which is preliminary data.</text>
</comment>
<dbReference type="CDD" id="cd00154">
    <property type="entry name" value="Rab"/>
    <property type="match status" value="1"/>
</dbReference>
<dbReference type="GO" id="GO:0005525">
    <property type="term" value="F:GTP binding"/>
    <property type="evidence" value="ECO:0007669"/>
    <property type="project" value="UniProtKB-KW"/>
</dbReference>
<protein>
    <submittedName>
        <fullName evidence="5">Small gtp binding protein rab8</fullName>
    </submittedName>
</protein>
<dbReference type="InterPro" id="IPR005225">
    <property type="entry name" value="Small_GTP-bd"/>
</dbReference>
<dbReference type="SUPFAM" id="SSF52540">
    <property type="entry name" value="P-loop containing nucleoside triphosphate hydrolases"/>
    <property type="match status" value="1"/>
</dbReference>
<dbReference type="InterPro" id="IPR027417">
    <property type="entry name" value="P-loop_NTPase"/>
</dbReference>
<keyword evidence="4" id="KW-0449">Lipoprotein</keyword>
<keyword evidence="3" id="KW-0342">GTP-binding</keyword>
<organism evidence="5 6">
    <name type="scientific">Anaeramoeba flamelloides</name>
    <dbReference type="NCBI Taxonomy" id="1746091"/>
    <lineage>
        <taxon>Eukaryota</taxon>
        <taxon>Metamonada</taxon>
        <taxon>Anaeramoebidae</taxon>
        <taxon>Anaeramoeba</taxon>
    </lineage>
</organism>
<dbReference type="SMART" id="SM00174">
    <property type="entry name" value="RHO"/>
    <property type="match status" value="1"/>
</dbReference>
<accession>A0AAV7ZFI4</accession>
<dbReference type="PROSITE" id="PS51421">
    <property type="entry name" value="RAS"/>
    <property type="match status" value="1"/>
</dbReference>
<gene>
    <name evidence="5" type="ORF">M0812_14460</name>
</gene>
<keyword evidence="2" id="KW-0547">Nucleotide-binding</keyword>
<reference evidence="5" key="1">
    <citation type="submission" date="2022-08" db="EMBL/GenBank/DDBJ databases">
        <title>Novel sulphate-reducing endosymbionts in the free-living metamonad Anaeramoeba.</title>
        <authorList>
            <person name="Jerlstrom-Hultqvist J."/>
            <person name="Cepicka I."/>
            <person name="Gallot-Lavallee L."/>
            <person name="Salas-Leiva D."/>
            <person name="Curtis B.A."/>
            <person name="Zahonova K."/>
            <person name="Pipaliya S."/>
            <person name="Dacks J."/>
            <person name="Roger A.J."/>
        </authorList>
    </citation>
    <scope>NUCLEOTIDE SEQUENCE</scope>
    <source>
        <strain evidence="5">Busselton2</strain>
    </source>
</reference>
<dbReference type="InterPro" id="IPR001806">
    <property type="entry name" value="Small_GTPase"/>
</dbReference>
<dbReference type="SMART" id="SM00176">
    <property type="entry name" value="RAN"/>
    <property type="match status" value="1"/>
</dbReference>
<dbReference type="AlphaFoldDB" id="A0AAV7ZFI4"/>
<dbReference type="PANTHER" id="PTHR47980">
    <property type="entry name" value="LD44762P"/>
    <property type="match status" value="1"/>
</dbReference>